<sequence>MSEVEYTISQDEADGRSARHEANYPLLTANDVEHTTESIHGKTYAYTDYKLQLMLLEQQKKKRLLMEQQQASRDGTLNQFHDEPEPVDASLEDIHGTSLLPTSVPSSGRRSQESAVRGTDSSDQSLSAASKNRRVQAPQESLANVQRHQSLEVNPTRGNISMEEGSGCLIAGPASPIAECNPSSPRYIILSRVICASHHKQCDQRIYRDVPYPVTFNGVYHIAGSSLVTDLVGLLEIQEDTLFIVYRDYHCDRTSSTSIPKLAKRQQTRYQREILSVVAEELQLAIQSISKFAPDYGSYNRDRDEEFSDPTSLSTFTKSPYEYSRKYLYHHRTEIHDKASAGPEDDPIVVLSQWLAANPDPMYDECDRLFSQGLISKSTLQWLFIPNSIVVSHERSTAIAYVLEDLITEESGLHLGCWSWAYDGNGLVRQPTGLTVGMATYAVVNITQLDVYPIKYAVRETKNAILKTGKQLARAASYAELRELHFKIHENRSDWQLVRNDIELNGRQIRNALTTARQLALYEGEILNWERLKTALEVNMHFQTYLRDVHGHTAEEWNRENRLR</sequence>
<evidence type="ECO:0000313" key="1">
    <source>
        <dbReference type="EMBL" id="KAJ3485894.1"/>
    </source>
</evidence>
<evidence type="ECO:0000313" key="2">
    <source>
        <dbReference type="Proteomes" id="UP001148737"/>
    </source>
</evidence>
<proteinExistence type="predicted"/>
<protein>
    <submittedName>
        <fullName evidence="1">Uncharacterized protein</fullName>
    </submittedName>
</protein>
<reference evidence="1" key="1">
    <citation type="submission" date="2022-07" db="EMBL/GenBank/DDBJ databases">
        <title>Genome Sequence of Lecanicillium saksenae.</title>
        <authorList>
            <person name="Buettner E."/>
        </authorList>
    </citation>
    <scope>NUCLEOTIDE SEQUENCE</scope>
    <source>
        <strain evidence="1">VT-O1</strain>
    </source>
</reference>
<comment type="caution">
    <text evidence="1">The sequence shown here is derived from an EMBL/GenBank/DDBJ whole genome shotgun (WGS) entry which is preliminary data.</text>
</comment>
<accession>A0ACC1QRE3</accession>
<name>A0ACC1QRE3_9HYPO</name>
<organism evidence="1 2">
    <name type="scientific">Lecanicillium saksenae</name>
    <dbReference type="NCBI Taxonomy" id="468837"/>
    <lineage>
        <taxon>Eukaryota</taxon>
        <taxon>Fungi</taxon>
        <taxon>Dikarya</taxon>
        <taxon>Ascomycota</taxon>
        <taxon>Pezizomycotina</taxon>
        <taxon>Sordariomycetes</taxon>
        <taxon>Hypocreomycetidae</taxon>
        <taxon>Hypocreales</taxon>
        <taxon>Cordycipitaceae</taxon>
        <taxon>Lecanicillium</taxon>
    </lineage>
</organism>
<gene>
    <name evidence="1" type="ORF">NLG97_g6727</name>
</gene>
<dbReference type="EMBL" id="JANAKD010000933">
    <property type="protein sequence ID" value="KAJ3485894.1"/>
    <property type="molecule type" value="Genomic_DNA"/>
</dbReference>
<keyword evidence="2" id="KW-1185">Reference proteome</keyword>
<dbReference type="Proteomes" id="UP001148737">
    <property type="component" value="Unassembled WGS sequence"/>
</dbReference>